<dbReference type="InterPro" id="IPR002347">
    <property type="entry name" value="SDR_fam"/>
</dbReference>
<keyword evidence="2" id="KW-0560">Oxidoreductase</keyword>
<dbReference type="PANTHER" id="PTHR45024">
    <property type="entry name" value="DEHYDROGENASES, SHORT CHAIN"/>
    <property type="match status" value="1"/>
</dbReference>
<sequence>MVDFQDRVAIVTGAGGGLGREHALLLASLGAAVVVNDLGGSVHGEGASASAADRVVDEIKTAGGAAVAEYSSVSDPTAGEAIVQKAIDEFGRIDVLINNAGILRDKSFANMAIEEIQAVLDVHLRGAFHVTQPAFRLMREQNYGRIVFTSSASGLIGNFGQANYGAAKMGLVGLMQVLKIEGMKYNIKANAIAPIALTRMTEDLLVDMKDLFAPSAVSPAVAYLASEANELSGEIWSVGGGSVSRFFVGLTDGYVKPASEGALTVNDVERHLFEIRREEDYIVPFSNQDEFAKLALRLMPS</sequence>
<dbReference type="PRINTS" id="PR00080">
    <property type="entry name" value="SDRFAMILY"/>
</dbReference>
<proteinExistence type="inferred from homology"/>
<dbReference type="PRINTS" id="PR00081">
    <property type="entry name" value="GDHRDH"/>
</dbReference>
<protein>
    <submittedName>
        <fullName evidence="4">Oxidoreductase, short chain dehydrogenase/reductase family</fullName>
    </submittedName>
</protein>
<evidence type="ECO:0000259" key="3">
    <source>
        <dbReference type="SMART" id="SM00822"/>
    </source>
</evidence>
<dbReference type="AlphaFoldDB" id="A0A3B0T2I1"/>
<evidence type="ECO:0000256" key="1">
    <source>
        <dbReference type="ARBA" id="ARBA00006484"/>
    </source>
</evidence>
<reference evidence="4" key="1">
    <citation type="submission" date="2018-06" db="EMBL/GenBank/DDBJ databases">
        <authorList>
            <person name="Zhirakovskaya E."/>
        </authorList>
    </citation>
    <scope>NUCLEOTIDE SEQUENCE</scope>
</reference>
<dbReference type="InterPro" id="IPR036291">
    <property type="entry name" value="NAD(P)-bd_dom_sf"/>
</dbReference>
<evidence type="ECO:0000313" key="4">
    <source>
        <dbReference type="EMBL" id="VAW08652.1"/>
    </source>
</evidence>
<dbReference type="PANTHER" id="PTHR45024:SF2">
    <property type="entry name" value="SCP2 DOMAIN-CONTAINING PROTEIN"/>
    <property type="match status" value="1"/>
</dbReference>
<feature type="domain" description="Ketoreductase" evidence="3">
    <location>
        <begin position="7"/>
        <end position="198"/>
    </location>
</feature>
<organism evidence="4">
    <name type="scientific">hydrothermal vent metagenome</name>
    <dbReference type="NCBI Taxonomy" id="652676"/>
    <lineage>
        <taxon>unclassified sequences</taxon>
        <taxon>metagenomes</taxon>
        <taxon>ecological metagenomes</taxon>
    </lineage>
</organism>
<dbReference type="InterPro" id="IPR051687">
    <property type="entry name" value="Peroxisomal_Beta-Oxidation"/>
</dbReference>
<dbReference type="InterPro" id="IPR057326">
    <property type="entry name" value="KR_dom"/>
</dbReference>
<accession>A0A3B0T2I1</accession>
<dbReference type="Gene3D" id="3.40.50.720">
    <property type="entry name" value="NAD(P)-binding Rossmann-like Domain"/>
    <property type="match status" value="1"/>
</dbReference>
<dbReference type="GO" id="GO:0016491">
    <property type="term" value="F:oxidoreductase activity"/>
    <property type="evidence" value="ECO:0007669"/>
    <property type="project" value="UniProtKB-KW"/>
</dbReference>
<dbReference type="Pfam" id="PF00106">
    <property type="entry name" value="adh_short"/>
    <property type="match status" value="1"/>
</dbReference>
<dbReference type="SUPFAM" id="SSF51735">
    <property type="entry name" value="NAD(P)-binding Rossmann-fold domains"/>
    <property type="match status" value="1"/>
</dbReference>
<dbReference type="EMBL" id="UOEK01000478">
    <property type="protein sequence ID" value="VAW08652.1"/>
    <property type="molecule type" value="Genomic_DNA"/>
</dbReference>
<name>A0A3B0T2I1_9ZZZZ</name>
<evidence type="ECO:0000256" key="2">
    <source>
        <dbReference type="ARBA" id="ARBA00023002"/>
    </source>
</evidence>
<dbReference type="SMART" id="SM00822">
    <property type="entry name" value="PKS_KR"/>
    <property type="match status" value="1"/>
</dbReference>
<gene>
    <name evidence="4" type="ORF">MNBD_ACTINO02-2892</name>
</gene>
<comment type="similarity">
    <text evidence="1">Belongs to the short-chain dehydrogenases/reductases (SDR) family.</text>
</comment>